<feature type="non-terminal residue" evidence="4">
    <location>
        <position position="414"/>
    </location>
</feature>
<dbReference type="Pfam" id="PF05569">
    <property type="entry name" value="Peptidase_M56"/>
    <property type="match status" value="1"/>
</dbReference>
<sequence length="414" mass="48820">MFHPLWNSYLSSIFDWVIETSILASVLVGFILCIKIVLKNWLTPRWKYALWLILIVRLILPWFPESSFSIYSILSKGYESSQFFIQENTSIWHVKENIHEPKTSILTQKITKEVPTEGKNNNWNLSVYNILLLFWILGVLISVFFMILINRRLYIYVGKQPAITEKRVLDIFEKCKKDMLIKKDISLSLSGKISSPTLFGIRNPRILLDENHVKYLNDNQLRYIFYHELSHFKRKDISINLLMHCLLILNWFNPILWYAYYAMREDQEIACDNLALTFINPEEKIAYGQTIITLLEQYSTYYRTPTLANFSRNKAILKRRIIMIKKFNKNSYRWSAVGLATILGLSTFSLVNVNAEETFYKKNIEEQSKKEEQPKVTAEQPKKEEQPKVMAEQPKKEDQSKAMTEQPKKEDQSK</sequence>
<dbReference type="RefSeq" id="WP_002204274.1">
    <property type="nucleotide sequence ID" value="NZ_JH804679.1"/>
</dbReference>
<name>J9BIP0_BACCE</name>
<dbReference type="InterPro" id="IPR008756">
    <property type="entry name" value="Peptidase_M56"/>
</dbReference>
<evidence type="ECO:0000256" key="1">
    <source>
        <dbReference type="SAM" id="MobiDB-lite"/>
    </source>
</evidence>
<evidence type="ECO:0000259" key="3">
    <source>
        <dbReference type="Pfam" id="PF05569"/>
    </source>
</evidence>
<comment type="caution">
    <text evidence="4">The sequence shown here is derived from an EMBL/GenBank/DDBJ whole genome shotgun (WGS) entry which is preliminary data.</text>
</comment>
<reference evidence="4 5" key="1">
    <citation type="submission" date="2012-04" db="EMBL/GenBank/DDBJ databases">
        <title>The Genome Sequence of Bacillus cereus HuA2-1.</title>
        <authorList>
            <consortium name="The Broad Institute Genome Sequencing Platform"/>
            <consortium name="The Broad Institute Genome Sequencing Center for Infectious Disease"/>
            <person name="Feldgarden M."/>
            <person name="Van der Auwera G.A."/>
            <person name="Mahillon J."/>
            <person name="Duprez V."/>
            <person name="Timmery S."/>
            <person name="Mattelet C."/>
            <person name="Dierick K."/>
            <person name="Sun M."/>
            <person name="Yu Z."/>
            <person name="Zhu L."/>
            <person name="Hu X."/>
            <person name="Shank E.B."/>
            <person name="Swiecicka I."/>
            <person name="Hansen B.M."/>
            <person name="Andrup L."/>
            <person name="Young S.K."/>
            <person name="Zeng Q."/>
            <person name="Gargeya S."/>
            <person name="Fitzgerald M."/>
            <person name="Haas B."/>
            <person name="Abouelleil A."/>
            <person name="Alvarado L."/>
            <person name="Arachchi H.M."/>
            <person name="Berlin A."/>
            <person name="Chapman S.B."/>
            <person name="Goldberg J."/>
            <person name="Griggs A."/>
            <person name="Gujja S."/>
            <person name="Hansen M."/>
            <person name="Howarth C."/>
            <person name="Imamovic A."/>
            <person name="Larimer J."/>
            <person name="McCowen C."/>
            <person name="Montmayeur A."/>
            <person name="Murphy C."/>
            <person name="Neiman D."/>
            <person name="Pearson M."/>
            <person name="Priest M."/>
            <person name="Roberts A."/>
            <person name="Saif S."/>
            <person name="Shea T."/>
            <person name="Sisk P."/>
            <person name="Sykes S."/>
            <person name="Wortman J."/>
            <person name="Nusbaum C."/>
            <person name="Birren B."/>
        </authorList>
    </citation>
    <scope>NUCLEOTIDE SEQUENCE [LARGE SCALE GENOMIC DNA]</scope>
    <source>
        <strain evidence="4 5">HuA2-1</strain>
    </source>
</reference>
<gene>
    <name evidence="4" type="ORF">IG3_06266</name>
</gene>
<dbReference type="Proteomes" id="UP000004136">
    <property type="component" value="Unassembled WGS sequence"/>
</dbReference>
<evidence type="ECO:0000313" key="5">
    <source>
        <dbReference type="Proteomes" id="UP000004136"/>
    </source>
</evidence>
<dbReference type="HOGENOM" id="CLU_013716_5_1_9"/>
<feature type="region of interest" description="Disordered" evidence="1">
    <location>
        <begin position="363"/>
        <end position="414"/>
    </location>
</feature>
<feature type="transmembrane region" description="Helical" evidence="2">
    <location>
        <begin position="332"/>
        <end position="353"/>
    </location>
</feature>
<feature type="transmembrane region" description="Helical" evidence="2">
    <location>
        <begin position="127"/>
        <end position="149"/>
    </location>
</feature>
<evidence type="ECO:0000313" key="4">
    <source>
        <dbReference type="EMBL" id="EJV73472.1"/>
    </source>
</evidence>
<dbReference type="AlphaFoldDB" id="J9BIP0"/>
<evidence type="ECO:0000256" key="2">
    <source>
        <dbReference type="SAM" id="Phobius"/>
    </source>
</evidence>
<dbReference type="InterPro" id="IPR052173">
    <property type="entry name" value="Beta-lactam_resp_regulator"/>
</dbReference>
<dbReference type="PANTHER" id="PTHR34978:SF3">
    <property type="entry name" value="SLR0241 PROTEIN"/>
    <property type="match status" value="1"/>
</dbReference>
<organism evidence="4 5">
    <name type="scientific">Bacillus cereus HuA2-1</name>
    <dbReference type="NCBI Taxonomy" id="1053201"/>
    <lineage>
        <taxon>Bacteria</taxon>
        <taxon>Bacillati</taxon>
        <taxon>Bacillota</taxon>
        <taxon>Bacilli</taxon>
        <taxon>Bacillales</taxon>
        <taxon>Bacillaceae</taxon>
        <taxon>Bacillus</taxon>
        <taxon>Bacillus cereus group</taxon>
    </lineage>
</organism>
<feature type="transmembrane region" description="Helical" evidence="2">
    <location>
        <begin position="50"/>
        <end position="74"/>
    </location>
</feature>
<keyword evidence="2" id="KW-1133">Transmembrane helix</keyword>
<dbReference type="PANTHER" id="PTHR34978">
    <property type="entry name" value="POSSIBLE SENSOR-TRANSDUCER PROTEIN BLAR"/>
    <property type="match status" value="1"/>
</dbReference>
<feature type="transmembrane region" description="Helical" evidence="2">
    <location>
        <begin position="241"/>
        <end position="260"/>
    </location>
</feature>
<accession>J9BIP0</accession>
<dbReference type="EMBL" id="AHDV01000067">
    <property type="protein sequence ID" value="EJV73472.1"/>
    <property type="molecule type" value="Genomic_DNA"/>
</dbReference>
<keyword evidence="2" id="KW-0472">Membrane</keyword>
<proteinExistence type="predicted"/>
<keyword evidence="2" id="KW-0812">Transmembrane</keyword>
<feature type="domain" description="Peptidase M56" evidence="3">
    <location>
        <begin position="17"/>
        <end position="324"/>
    </location>
</feature>
<dbReference type="CDD" id="cd07341">
    <property type="entry name" value="M56_BlaR1_MecR1_like"/>
    <property type="match status" value="1"/>
</dbReference>
<protein>
    <recommendedName>
        <fullName evidence="3">Peptidase M56 domain-containing protein</fullName>
    </recommendedName>
</protein>
<feature type="transmembrane region" description="Helical" evidence="2">
    <location>
        <begin position="20"/>
        <end position="38"/>
    </location>
</feature>
<dbReference type="Gene3D" id="3.30.2010.10">
    <property type="entry name" value="Metalloproteases ('zincins'), catalytic domain"/>
    <property type="match status" value="1"/>
</dbReference>